<proteinExistence type="predicted"/>
<dbReference type="EMBL" id="PTQR01000014">
    <property type="protein sequence ID" value="TKX26249.1"/>
    <property type="molecule type" value="Genomic_DNA"/>
</dbReference>
<organism evidence="1 2">
    <name type="scientific">Elsinoe australis</name>
    <dbReference type="NCBI Taxonomy" id="40998"/>
    <lineage>
        <taxon>Eukaryota</taxon>
        <taxon>Fungi</taxon>
        <taxon>Dikarya</taxon>
        <taxon>Ascomycota</taxon>
        <taxon>Pezizomycotina</taxon>
        <taxon>Dothideomycetes</taxon>
        <taxon>Dothideomycetidae</taxon>
        <taxon>Myriangiales</taxon>
        <taxon>Elsinoaceae</taxon>
        <taxon>Elsinoe</taxon>
    </lineage>
</organism>
<accession>A0A4U7B5L8</accession>
<comment type="caution">
    <text evidence="1">The sequence shown here is derived from an EMBL/GenBank/DDBJ whole genome shotgun (WGS) entry which is preliminary data.</text>
</comment>
<evidence type="ECO:0000313" key="1">
    <source>
        <dbReference type="EMBL" id="TKX26249.1"/>
    </source>
</evidence>
<gene>
    <name evidence="1" type="ORF">C1H76_1602</name>
</gene>
<sequence>MGSFRRFRGGHEELHAYSQRKTDPTSPPNHYYLTDKSLGGISFGKAKIDICLRRQLTKWGTRSAEPGAEKQHCGLLVIQLTSAQDPKFKLKYLTGDIDFSSGVELGDIKPGGMSGYPYEKRVTKGIEFSPQIEAPGTTVAVGSINKSSESTKTYQWLFTAKKLTNPSDKDKIYNRLSWTLEDQKEGSSSIFDRPITLYVELYFTTNVPQAFKVTVNVDGKLKSRRAEFKRKWFCFAPAEPCVGQMVEPKFTNPPRPVDHLTATIIAQVRQANKDAIPEIVDVQQAAPSS</sequence>
<reference evidence="1 2" key="1">
    <citation type="submission" date="2018-02" db="EMBL/GenBank/DDBJ databases">
        <title>Draft genome sequences of Elsinoe sp., causing black scab on jojoba.</title>
        <authorList>
            <person name="Stodart B."/>
            <person name="Jeffress S."/>
            <person name="Ash G."/>
            <person name="Arun Chinnappa K."/>
        </authorList>
    </citation>
    <scope>NUCLEOTIDE SEQUENCE [LARGE SCALE GENOMIC DNA]</scope>
    <source>
        <strain evidence="1 2">Hillstone_2</strain>
    </source>
</reference>
<dbReference type="AlphaFoldDB" id="A0A4U7B5L8"/>
<protein>
    <submittedName>
        <fullName evidence="1">Uncharacterized protein</fullName>
    </submittedName>
</protein>
<dbReference type="Proteomes" id="UP000308133">
    <property type="component" value="Unassembled WGS sequence"/>
</dbReference>
<name>A0A4U7B5L8_9PEZI</name>
<evidence type="ECO:0000313" key="2">
    <source>
        <dbReference type="Proteomes" id="UP000308133"/>
    </source>
</evidence>